<dbReference type="InterPro" id="IPR014782">
    <property type="entry name" value="Peptidase_M1_dom"/>
</dbReference>
<evidence type="ECO:0000313" key="4">
    <source>
        <dbReference type="EMBL" id="RED54959.1"/>
    </source>
</evidence>
<dbReference type="OrthoDB" id="9814383at2"/>
<dbReference type="Pfam" id="PF01433">
    <property type="entry name" value="Peptidase_M1"/>
    <property type="match status" value="1"/>
</dbReference>
<feature type="domain" description="Peptidase M1 membrane alanine aminopeptidase" evidence="3">
    <location>
        <begin position="353"/>
        <end position="541"/>
    </location>
</feature>
<dbReference type="CDD" id="cd09604">
    <property type="entry name" value="M1_APN_like"/>
    <property type="match status" value="1"/>
</dbReference>
<dbReference type="Proteomes" id="UP000256869">
    <property type="component" value="Unassembled WGS sequence"/>
</dbReference>
<comment type="cofactor">
    <cofactor evidence="2">
        <name>Zn(2+)</name>
        <dbReference type="ChEBI" id="CHEBI:29105"/>
    </cofactor>
    <text evidence="2">Binds 1 zinc ion per subunit.</text>
</comment>
<dbReference type="InterPro" id="IPR027268">
    <property type="entry name" value="Peptidase_M4/M1_CTD_sf"/>
</dbReference>
<dbReference type="PANTHER" id="PTHR45726">
    <property type="entry name" value="LEUKOTRIENE A-4 HYDROLASE"/>
    <property type="match status" value="1"/>
</dbReference>
<dbReference type="GO" id="GO:0008270">
    <property type="term" value="F:zinc ion binding"/>
    <property type="evidence" value="ECO:0007669"/>
    <property type="project" value="InterPro"/>
</dbReference>
<evidence type="ECO:0000256" key="1">
    <source>
        <dbReference type="PIRSR" id="PIRSR634015-1"/>
    </source>
</evidence>
<keyword evidence="5" id="KW-1185">Reference proteome</keyword>
<dbReference type="PANTHER" id="PTHR45726:SF3">
    <property type="entry name" value="LEUKOTRIENE A-4 HYDROLASE"/>
    <property type="match status" value="1"/>
</dbReference>
<accession>A0A3D9I004</accession>
<feature type="binding site" evidence="2">
    <location>
        <position position="411"/>
    </location>
    <ligand>
        <name>Zn(2+)</name>
        <dbReference type="ChEBI" id="CHEBI:29105"/>
        <note>catalytic</note>
    </ligand>
</feature>
<evidence type="ECO:0000313" key="5">
    <source>
        <dbReference type="Proteomes" id="UP000256869"/>
    </source>
</evidence>
<dbReference type="Gene3D" id="1.10.390.10">
    <property type="entry name" value="Neutral Protease Domain 2"/>
    <property type="match status" value="1"/>
</dbReference>
<feature type="binding site" evidence="2">
    <location>
        <position position="407"/>
    </location>
    <ligand>
        <name>Zn(2+)</name>
        <dbReference type="ChEBI" id="CHEBI:29105"/>
        <note>catalytic</note>
    </ligand>
</feature>
<dbReference type="RefSeq" id="WP_115995070.1">
    <property type="nucleotide sequence ID" value="NZ_QRDY01000020.1"/>
</dbReference>
<comment type="caution">
    <text evidence="4">The sequence shown here is derived from an EMBL/GenBank/DDBJ whole genome shotgun (WGS) entry which is preliminary data.</text>
</comment>
<gene>
    <name evidence="4" type="ORF">DFP95_12053</name>
</gene>
<name>A0A3D9I004_9BACL</name>
<feature type="binding site" evidence="2">
    <location>
        <position position="430"/>
    </location>
    <ligand>
        <name>Zn(2+)</name>
        <dbReference type="ChEBI" id="CHEBI:29105"/>
        <note>catalytic</note>
    </ligand>
</feature>
<protein>
    <submittedName>
        <fullName evidence="4">Peptidase M1-like protein</fullName>
    </submittedName>
</protein>
<dbReference type="GO" id="GO:0008237">
    <property type="term" value="F:metallopeptidase activity"/>
    <property type="evidence" value="ECO:0007669"/>
    <property type="project" value="InterPro"/>
</dbReference>
<feature type="active site" description="Proton acceptor" evidence="1">
    <location>
        <position position="408"/>
    </location>
</feature>
<keyword evidence="2" id="KW-0479">Metal-binding</keyword>
<organism evidence="4 5">
    <name type="scientific">Cohnella lupini</name>
    <dbReference type="NCBI Taxonomy" id="1294267"/>
    <lineage>
        <taxon>Bacteria</taxon>
        <taxon>Bacillati</taxon>
        <taxon>Bacillota</taxon>
        <taxon>Bacilli</taxon>
        <taxon>Bacillales</taxon>
        <taxon>Paenibacillaceae</taxon>
        <taxon>Cohnella</taxon>
    </lineage>
</organism>
<evidence type="ECO:0000259" key="3">
    <source>
        <dbReference type="Pfam" id="PF01433"/>
    </source>
</evidence>
<dbReference type="AlphaFoldDB" id="A0A3D9I004"/>
<dbReference type="InterPro" id="IPR034015">
    <property type="entry name" value="M1_LTA4H"/>
</dbReference>
<sequence>MPKRRSLRMLLFVAAAAVLVFSVRFGFAEAWVDQYAWPSSEMSELPVSAAPAAVQPKTEPRPDIPLKPQAVVLSNRVTEYHISVALDDQNGSLTGEQTVTWKNPGRKSVSELYLHLYPNAFSPGSTFIKESNGQLRGDKMKQGSFGNMELTSMTTEEGETLMPRLHYVQPDDGNKNDKTLATFRLPNPVKPGSSVTLRMKFTVKLPDVFARMGKAGDFVMAGQWFPKIAVYETAGMRGRATEGWNLHQYHGNSEFFADFGIYNVRINVPASFKVAATGFQTGTPVVSGGRKSFQFYADDVHDFAWSASPNFEYVEDSFSSPGIPGVRIKLYLDPLHKDLKDRYMHAAKSALAKLGEWYGEYPYSTLSVVVPPADGNGAGGMEYPTLVTAASARDDNPGYELERTLVHEIAHQYWYGLVASNEFEEAWLDEGFTSYTEDKLMSSIYGVLPNIPIEASYLTHPEPLNQSSWRYSSSDGYAENVYLRGKLVLSSLERQVGDKTMSKILRTYFQNYKFKHPSSSDFQKVVETVTKTKWTDFFQAYVQQGQMTDFAIDSINTRKAEDGEYESVVLLRRNGGSPQSVSIWFMFEDGQSVRKKWDGTQTHVQLQLKSSTPLVYAAIDPSLNVVLDNRRYNNYLQSEVPKEERTRFATGITQLIEGLFGTMAW</sequence>
<dbReference type="SUPFAM" id="SSF55486">
    <property type="entry name" value="Metalloproteases ('zincins'), catalytic domain"/>
    <property type="match status" value="1"/>
</dbReference>
<feature type="active site" description="Proton donor" evidence="1">
    <location>
        <position position="482"/>
    </location>
</feature>
<reference evidence="4 5" key="1">
    <citation type="submission" date="2018-07" db="EMBL/GenBank/DDBJ databases">
        <title>Genomic Encyclopedia of Type Strains, Phase III (KMG-III): the genomes of soil and plant-associated and newly described type strains.</title>
        <authorList>
            <person name="Whitman W."/>
        </authorList>
    </citation>
    <scope>NUCLEOTIDE SEQUENCE [LARGE SCALE GENOMIC DNA]</scope>
    <source>
        <strain evidence="4 5">CECT 8236</strain>
    </source>
</reference>
<dbReference type="EMBL" id="QRDY01000020">
    <property type="protein sequence ID" value="RED54959.1"/>
    <property type="molecule type" value="Genomic_DNA"/>
</dbReference>
<keyword evidence="2" id="KW-0862">Zinc</keyword>
<proteinExistence type="predicted"/>
<evidence type="ECO:0000256" key="2">
    <source>
        <dbReference type="PIRSR" id="PIRSR634015-3"/>
    </source>
</evidence>